<comment type="caution">
    <text evidence="2">The sequence shown here is derived from an EMBL/GenBank/DDBJ whole genome shotgun (WGS) entry which is preliminary data.</text>
</comment>
<reference evidence="2" key="2">
    <citation type="submission" date="2020-11" db="EMBL/GenBank/DDBJ databases">
        <authorList>
            <person name="McCartney M.A."/>
            <person name="Auch B."/>
            <person name="Kono T."/>
            <person name="Mallez S."/>
            <person name="Becker A."/>
            <person name="Gohl D.M."/>
            <person name="Silverstein K.A.T."/>
            <person name="Koren S."/>
            <person name="Bechman K.B."/>
            <person name="Herman A."/>
            <person name="Abrahante J.E."/>
            <person name="Garbe J."/>
        </authorList>
    </citation>
    <scope>NUCLEOTIDE SEQUENCE</scope>
    <source>
        <strain evidence="2">Duluth1</strain>
        <tissue evidence="2">Whole animal</tissue>
    </source>
</reference>
<evidence type="ECO:0000256" key="1">
    <source>
        <dbReference type="SAM" id="MobiDB-lite"/>
    </source>
</evidence>
<reference evidence="2" key="1">
    <citation type="journal article" date="2019" name="bioRxiv">
        <title>The Genome of the Zebra Mussel, Dreissena polymorpha: A Resource for Invasive Species Research.</title>
        <authorList>
            <person name="McCartney M.A."/>
            <person name="Auch B."/>
            <person name="Kono T."/>
            <person name="Mallez S."/>
            <person name="Zhang Y."/>
            <person name="Obille A."/>
            <person name="Becker A."/>
            <person name="Abrahante J.E."/>
            <person name="Garbe J."/>
            <person name="Badalamenti J.P."/>
            <person name="Herman A."/>
            <person name="Mangelson H."/>
            <person name="Liachko I."/>
            <person name="Sullivan S."/>
            <person name="Sone E.D."/>
            <person name="Koren S."/>
            <person name="Silverstein K.A.T."/>
            <person name="Beckman K.B."/>
            <person name="Gohl D.M."/>
        </authorList>
    </citation>
    <scope>NUCLEOTIDE SEQUENCE</scope>
    <source>
        <strain evidence="2">Duluth1</strain>
        <tissue evidence="2">Whole animal</tissue>
    </source>
</reference>
<proteinExistence type="predicted"/>
<protein>
    <submittedName>
        <fullName evidence="2">Uncharacterized protein</fullName>
    </submittedName>
</protein>
<organism evidence="2 3">
    <name type="scientific">Dreissena polymorpha</name>
    <name type="common">Zebra mussel</name>
    <name type="synonym">Mytilus polymorpha</name>
    <dbReference type="NCBI Taxonomy" id="45954"/>
    <lineage>
        <taxon>Eukaryota</taxon>
        <taxon>Metazoa</taxon>
        <taxon>Spiralia</taxon>
        <taxon>Lophotrochozoa</taxon>
        <taxon>Mollusca</taxon>
        <taxon>Bivalvia</taxon>
        <taxon>Autobranchia</taxon>
        <taxon>Heteroconchia</taxon>
        <taxon>Euheterodonta</taxon>
        <taxon>Imparidentia</taxon>
        <taxon>Neoheterodontei</taxon>
        <taxon>Myida</taxon>
        <taxon>Dreissenoidea</taxon>
        <taxon>Dreissenidae</taxon>
        <taxon>Dreissena</taxon>
    </lineage>
</organism>
<accession>A0A9D4L640</accession>
<evidence type="ECO:0000313" key="3">
    <source>
        <dbReference type="Proteomes" id="UP000828390"/>
    </source>
</evidence>
<evidence type="ECO:0000313" key="2">
    <source>
        <dbReference type="EMBL" id="KAH3851262.1"/>
    </source>
</evidence>
<dbReference type="EMBL" id="JAIWYP010000003">
    <property type="protein sequence ID" value="KAH3851262.1"/>
    <property type="molecule type" value="Genomic_DNA"/>
</dbReference>
<feature type="region of interest" description="Disordered" evidence="1">
    <location>
        <begin position="1"/>
        <end position="21"/>
    </location>
</feature>
<keyword evidence="3" id="KW-1185">Reference proteome</keyword>
<name>A0A9D4L640_DREPO</name>
<gene>
    <name evidence="2" type="ORF">DPMN_093742</name>
</gene>
<dbReference type="AlphaFoldDB" id="A0A9D4L640"/>
<dbReference type="Proteomes" id="UP000828390">
    <property type="component" value="Unassembled WGS sequence"/>
</dbReference>
<feature type="compositionally biased region" description="Polar residues" evidence="1">
    <location>
        <begin position="9"/>
        <end position="18"/>
    </location>
</feature>
<sequence length="85" mass="9333">MHLTDHSSRSTPSDSLQRSQDRLGTCARLPYSLRRCQTVSQTCRTRAGDFQTVCDGAKTVSQTGEAPARDSFEVCDGTKTIWPPA</sequence>